<keyword evidence="10" id="KW-0732">Signal</keyword>
<dbReference type="InterPro" id="IPR008969">
    <property type="entry name" value="CarboxyPept-like_regulatory"/>
</dbReference>
<dbReference type="Gene3D" id="2.60.40.1120">
    <property type="entry name" value="Carboxypeptidase-like, regulatory domain"/>
    <property type="match status" value="1"/>
</dbReference>
<evidence type="ECO:0000313" key="14">
    <source>
        <dbReference type="Proteomes" id="UP001236507"/>
    </source>
</evidence>
<evidence type="ECO:0000256" key="7">
    <source>
        <dbReference type="ARBA" id="ARBA00023237"/>
    </source>
</evidence>
<name>A0ABT6Y7J8_9BACT</name>
<evidence type="ECO:0000256" key="8">
    <source>
        <dbReference type="PROSITE-ProRule" id="PRU01360"/>
    </source>
</evidence>
<keyword evidence="7 8" id="KW-0998">Cell outer membrane</keyword>
<feature type="domain" description="TonB-dependent receptor plug" evidence="12">
    <location>
        <begin position="120"/>
        <end position="242"/>
    </location>
</feature>
<comment type="caution">
    <text evidence="13">The sequence shown here is derived from an EMBL/GenBank/DDBJ whole genome shotgun (WGS) entry which is preliminary data.</text>
</comment>
<evidence type="ECO:0000256" key="4">
    <source>
        <dbReference type="ARBA" id="ARBA00022692"/>
    </source>
</evidence>
<dbReference type="PANTHER" id="PTHR47234:SF3">
    <property type="entry name" value="SECRETIN_TONB SHORT N-TERMINAL DOMAIN-CONTAINING PROTEIN"/>
    <property type="match status" value="1"/>
</dbReference>
<proteinExistence type="inferred from homology"/>
<comment type="subcellular location">
    <subcellularLocation>
        <location evidence="1 8">Cell outer membrane</location>
        <topology evidence="1 8">Multi-pass membrane protein</topology>
    </subcellularLocation>
</comment>
<dbReference type="Gene3D" id="2.170.130.10">
    <property type="entry name" value="TonB-dependent receptor, plug domain"/>
    <property type="match status" value="1"/>
</dbReference>
<sequence>MRQFYRFFMIVTLLFTSIYAQAQGLKGSVKDSKTGQGIPGVSISVQGRTTGTVSDGNGNYVLKLQAGTYTIKVSAVGYQVVTESVQIDANGISKNFSLVESISSLEEVVVTGTRSEGRTKIDTPVPVDVIPLSQVTNNVGQVDINQILTFVAPSFQSSRQAISDGTDHVDPAQLRGLGPDQVLVLVNGKRRHQSSLVNVNGTVNRGTVGTDMNAIPATAVDKIEILRDGAAAQYGSDAIAGVINIVLKKQTGLSGNLSAGEYVTSYAKNYAVNFSNGLPKDVSVQDGFTGQLGLNYGIKLGDKGFLNITGEYVSRGRTNRTGTYTGQVYPAVTGQTDDQIIASKGLTRDAFDMRIGNSEVKGGGIVVNGALPINDNLEAYVFGGYNNKKGNAAGFYRYPNGVPAAVRTGVFALYPNGFLPEITSDVTDLSIAAGVRGKIAKNWNFDLSNVYGKNIFDYGVQNSINYSQVGSVSTPQTSFDAGGNTFSQNTTNFDMSRKYGDILEGLNVAFGAEYRVDQFGTRAGEEASYKNYNTSLGVAAGAQVFPGFLPSNAGTHSRSNVGVYTDLELDVTKKWVVSGALRLENYSDFGSTGLKYKVATRYKLLDKLALRGAVSTGFRAPSLQQQYYSKTNTLFQTINGVQTPVESGTFPNSSQPAKIFGIPELKAESSQSYSIGATAELGKLEVTVDAYQIDIKDRIILTNNFTANGNATIAAQLAQAGATTVNFFTNAIDTRSRGVEAVVAYATRLPQGHSLKFTLAGAFIDNEVIKGSDGKPVIKATTTLIETGQLGNYFNREDQSRIEVASPKSKITGTVNYKFGKFGAMLRAVRFGEVVYLDPTMLSSANFVANAFNNNNKETLDQTFAPKITTDLTLNYQVAKGINLAVGANNIFDVYQDIHTHSGNMSAGRFVYSRRVQQFGFNGRYVFARLNFNF</sequence>
<dbReference type="InterPro" id="IPR039426">
    <property type="entry name" value="TonB-dep_rcpt-like"/>
</dbReference>
<keyword evidence="13" id="KW-0675">Receptor</keyword>
<feature type="signal peptide" evidence="10">
    <location>
        <begin position="1"/>
        <end position="22"/>
    </location>
</feature>
<dbReference type="SUPFAM" id="SSF56935">
    <property type="entry name" value="Porins"/>
    <property type="match status" value="1"/>
</dbReference>
<accession>A0ABT6Y7J8</accession>
<keyword evidence="3 8" id="KW-1134">Transmembrane beta strand</keyword>
<dbReference type="Pfam" id="PF00593">
    <property type="entry name" value="TonB_dep_Rec_b-barrel"/>
    <property type="match status" value="1"/>
</dbReference>
<gene>
    <name evidence="13" type="ORF">QM524_10025</name>
</gene>
<dbReference type="Gene3D" id="2.40.170.20">
    <property type="entry name" value="TonB-dependent receptor, beta-barrel domain"/>
    <property type="match status" value="1"/>
</dbReference>
<keyword evidence="14" id="KW-1185">Reference proteome</keyword>
<evidence type="ECO:0000256" key="9">
    <source>
        <dbReference type="RuleBase" id="RU003357"/>
    </source>
</evidence>
<organism evidence="13 14">
    <name type="scientific">Flectobacillus roseus</name>
    <dbReference type="NCBI Taxonomy" id="502259"/>
    <lineage>
        <taxon>Bacteria</taxon>
        <taxon>Pseudomonadati</taxon>
        <taxon>Bacteroidota</taxon>
        <taxon>Cytophagia</taxon>
        <taxon>Cytophagales</taxon>
        <taxon>Flectobacillaceae</taxon>
        <taxon>Flectobacillus</taxon>
    </lineage>
</organism>
<keyword evidence="5 9" id="KW-0798">TonB box</keyword>
<protein>
    <submittedName>
        <fullName evidence="13">TonB-dependent receptor</fullName>
    </submittedName>
</protein>
<dbReference type="InterPro" id="IPR000531">
    <property type="entry name" value="Beta-barrel_TonB"/>
</dbReference>
<dbReference type="Pfam" id="PF13715">
    <property type="entry name" value="CarbopepD_reg_2"/>
    <property type="match status" value="1"/>
</dbReference>
<evidence type="ECO:0000259" key="11">
    <source>
        <dbReference type="Pfam" id="PF00593"/>
    </source>
</evidence>
<feature type="domain" description="TonB-dependent receptor-like beta-barrel" evidence="11">
    <location>
        <begin position="383"/>
        <end position="891"/>
    </location>
</feature>
<comment type="similarity">
    <text evidence="8 9">Belongs to the TonB-dependent receptor family.</text>
</comment>
<dbReference type="PANTHER" id="PTHR47234">
    <property type="match status" value="1"/>
</dbReference>
<evidence type="ECO:0000256" key="6">
    <source>
        <dbReference type="ARBA" id="ARBA00023136"/>
    </source>
</evidence>
<dbReference type="SUPFAM" id="SSF49464">
    <property type="entry name" value="Carboxypeptidase regulatory domain-like"/>
    <property type="match status" value="1"/>
</dbReference>
<evidence type="ECO:0000256" key="1">
    <source>
        <dbReference type="ARBA" id="ARBA00004571"/>
    </source>
</evidence>
<dbReference type="InterPro" id="IPR037066">
    <property type="entry name" value="Plug_dom_sf"/>
</dbReference>
<dbReference type="Proteomes" id="UP001236507">
    <property type="component" value="Unassembled WGS sequence"/>
</dbReference>
<reference evidence="13 14" key="1">
    <citation type="submission" date="2023-05" db="EMBL/GenBank/DDBJ databases">
        <title>Novel species of genus Flectobacillus isolated from stream in China.</title>
        <authorList>
            <person name="Lu H."/>
        </authorList>
    </citation>
    <scope>NUCLEOTIDE SEQUENCE [LARGE SCALE GENOMIC DNA]</scope>
    <source>
        <strain evidence="13 14">KCTC 42575</strain>
    </source>
</reference>
<evidence type="ECO:0000313" key="13">
    <source>
        <dbReference type="EMBL" id="MDI9859548.1"/>
    </source>
</evidence>
<dbReference type="InterPro" id="IPR036942">
    <property type="entry name" value="Beta-barrel_TonB_sf"/>
</dbReference>
<evidence type="ECO:0000259" key="12">
    <source>
        <dbReference type="Pfam" id="PF07715"/>
    </source>
</evidence>
<dbReference type="RefSeq" id="WP_283344467.1">
    <property type="nucleotide sequence ID" value="NZ_JASHIF010000008.1"/>
</dbReference>
<dbReference type="PROSITE" id="PS52016">
    <property type="entry name" value="TONB_DEPENDENT_REC_3"/>
    <property type="match status" value="1"/>
</dbReference>
<dbReference type="EMBL" id="JASHIF010000008">
    <property type="protein sequence ID" value="MDI9859548.1"/>
    <property type="molecule type" value="Genomic_DNA"/>
</dbReference>
<dbReference type="InterPro" id="IPR012910">
    <property type="entry name" value="Plug_dom"/>
</dbReference>
<evidence type="ECO:0000256" key="10">
    <source>
        <dbReference type="SAM" id="SignalP"/>
    </source>
</evidence>
<evidence type="ECO:0000256" key="5">
    <source>
        <dbReference type="ARBA" id="ARBA00023077"/>
    </source>
</evidence>
<keyword evidence="4 8" id="KW-0812">Transmembrane</keyword>
<keyword evidence="2 8" id="KW-0813">Transport</keyword>
<evidence type="ECO:0000256" key="3">
    <source>
        <dbReference type="ARBA" id="ARBA00022452"/>
    </source>
</evidence>
<keyword evidence="6 8" id="KW-0472">Membrane</keyword>
<evidence type="ECO:0000256" key="2">
    <source>
        <dbReference type="ARBA" id="ARBA00022448"/>
    </source>
</evidence>
<feature type="chain" id="PRO_5046665387" evidence="10">
    <location>
        <begin position="23"/>
        <end position="934"/>
    </location>
</feature>
<dbReference type="Pfam" id="PF07715">
    <property type="entry name" value="Plug"/>
    <property type="match status" value="1"/>
</dbReference>